<evidence type="ECO:0000256" key="3">
    <source>
        <dbReference type="ARBA" id="ARBA00022771"/>
    </source>
</evidence>
<evidence type="ECO:0000313" key="12">
    <source>
        <dbReference type="Proteomes" id="UP001630127"/>
    </source>
</evidence>
<keyword evidence="4" id="KW-0862">Zinc</keyword>
<comment type="subcellular location">
    <subcellularLocation>
        <location evidence="1">Nucleus</location>
    </subcellularLocation>
</comment>
<dbReference type="Pfam" id="PF13912">
    <property type="entry name" value="zf-C2H2_6"/>
    <property type="match status" value="1"/>
</dbReference>
<feature type="region of interest" description="Disordered" evidence="9">
    <location>
        <begin position="48"/>
        <end position="71"/>
    </location>
</feature>
<dbReference type="InterPro" id="IPR013087">
    <property type="entry name" value="Znf_C2H2_type"/>
</dbReference>
<gene>
    <name evidence="11" type="ORF">ACH5RR_020261</name>
</gene>
<sequence>MDSINHQEVDLPEEEDNSLAMGRSYECVFCKRGFNTAQALGGHMNIHRKDRARNKPAAASTNSTNSNKHHHKENYMVPRFLYQQINHPSYQVRHHVVASTHDDALQFNHSRSSFPVSGSPSQPFSANHHYNAQRFNPFGVDHHWSPSFGLACGSSAHVEDIEKGRRVGGSQEEELDLELRLGP</sequence>
<dbReference type="AlphaFoldDB" id="A0ABD2ZGX6"/>
<evidence type="ECO:0000256" key="9">
    <source>
        <dbReference type="SAM" id="MobiDB-lite"/>
    </source>
</evidence>
<keyword evidence="6" id="KW-0804">Transcription</keyword>
<dbReference type="PROSITE" id="PS50157">
    <property type="entry name" value="ZINC_FINGER_C2H2_2"/>
    <property type="match status" value="1"/>
</dbReference>
<evidence type="ECO:0000256" key="1">
    <source>
        <dbReference type="ARBA" id="ARBA00004123"/>
    </source>
</evidence>
<dbReference type="GO" id="GO:0008270">
    <property type="term" value="F:zinc ion binding"/>
    <property type="evidence" value="ECO:0007669"/>
    <property type="project" value="UniProtKB-KW"/>
</dbReference>
<dbReference type="Proteomes" id="UP001630127">
    <property type="component" value="Unassembled WGS sequence"/>
</dbReference>
<keyword evidence="2" id="KW-0479">Metal-binding</keyword>
<dbReference type="SUPFAM" id="SSF57667">
    <property type="entry name" value="beta-beta-alpha zinc fingers"/>
    <property type="match status" value="1"/>
</dbReference>
<evidence type="ECO:0000256" key="8">
    <source>
        <dbReference type="PROSITE-ProRule" id="PRU00042"/>
    </source>
</evidence>
<accession>A0ABD2ZGX6</accession>
<comment type="caution">
    <text evidence="11">The sequence shown here is derived from an EMBL/GenBank/DDBJ whole genome shotgun (WGS) entry which is preliminary data.</text>
</comment>
<keyword evidence="5" id="KW-0805">Transcription regulation</keyword>
<keyword evidence="7" id="KW-0539">Nucleus</keyword>
<proteinExistence type="predicted"/>
<reference evidence="11 12" key="1">
    <citation type="submission" date="2024-11" db="EMBL/GenBank/DDBJ databases">
        <title>A near-complete genome assembly of Cinchona calisaya.</title>
        <authorList>
            <person name="Lian D.C."/>
            <person name="Zhao X.W."/>
            <person name="Wei L."/>
        </authorList>
    </citation>
    <scope>NUCLEOTIDE SEQUENCE [LARGE SCALE GENOMIC DNA]</scope>
    <source>
        <tissue evidence="11">Nenye</tissue>
    </source>
</reference>
<keyword evidence="12" id="KW-1185">Reference proteome</keyword>
<evidence type="ECO:0000256" key="2">
    <source>
        <dbReference type="ARBA" id="ARBA00022723"/>
    </source>
</evidence>
<dbReference type="PANTHER" id="PTHR45801">
    <property type="entry name" value="OS07G0101800 PROTEIN"/>
    <property type="match status" value="1"/>
</dbReference>
<dbReference type="PROSITE" id="PS00028">
    <property type="entry name" value="ZINC_FINGER_C2H2_1"/>
    <property type="match status" value="1"/>
</dbReference>
<keyword evidence="3 8" id="KW-0863">Zinc-finger</keyword>
<evidence type="ECO:0000256" key="5">
    <source>
        <dbReference type="ARBA" id="ARBA00023015"/>
    </source>
</evidence>
<protein>
    <recommendedName>
        <fullName evidence="10">C2H2-type domain-containing protein</fullName>
    </recommendedName>
</protein>
<dbReference type="GO" id="GO:0005634">
    <property type="term" value="C:nucleus"/>
    <property type="evidence" value="ECO:0007669"/>
    <property type="project" value="UniProtKB-SubCell"/>
</dbReference>
<evidence type="ECO:0000256" key="4">
    <source>
        <dbReference type="ARBA" id="ARBA00022833"/>
    </source>
</evidence>
<dbReference type="EMBL" id="JBJUIK010000009">
    <property type="protein sequence ID" value="KAL3517672.1"/>
    <property type="molecule type" value="Genomic_DNA"/>
</dbReference>
<organism evidence="11 12">
    <name type="scientific">Cinchona calisaya</name>
    <dbReference type="NCBI Taxonomy" id="153742"/>
    <lineage>
        <taxon>Eukaryota</taxon>
        <taxon>Viridiplantae</taxon>
        <taxon>Streptophyta</taxon>
        <taxon>Embryophyta</taxon>
        <taxon>Tracheophyta</taxon>
        <taxon>Spermatophyta</taxon>
        <taxon>Magnoliopsida</taxon>
        <taxon>eudicotyledons</taxon>
        <taxon>Gunneridae</taxon>
        <taxon>Pentapetalae</taxon>
        <taxon>asterids</taxon>
        <taxon>lamiids</taxon>
        <taxon>Gentianales</taxon>
        <taxon>Rubiaceae</taxon>
        <taxon>Cinchonoideae</taxon>
        <taxon>Cinchoneae</taxon>
        <taxon>Cinchona</taxon>
    </lineage>
</organism>
<name>A0ABD2ZGX6_9GENT</name>
<feature type="domain" description="C2H2-type" evidence="10">
    <location>
        <begin position="25"/>
        <end position="52"/>
    </location>
</feature>
<evidence type="ECO:0000259" key="10">
    <source>
        <dbReference type="PROSITE" id="PS50157"/>
    </source>
</evidence>
<evidence type="ECO:0000256" key="6">
    <source>
        <dbReference type="ARBA" id="ARBA00023163"/>
    </source>
</evidence>
<dbReference type="InterPro" id="IPR052426">
    <property type="entry name" value="Plant_dev_regulator"/>
</dbReference>
<dbReference type="Gene3D" id="3.30.160.60">
    <property type="entry name" value="Classic Zinc Finger"/>
    <property type="match status" value="1"/>
</dbReference>
<evidence type="ECO:0000313" key="11">
    <source>
        <dbReference type="EMBL" id="KAL3517672.1"/>
    </source>
</evidence>
<evidence type="ECO:0000256" key="7">
    <source>
        <dbReference type="ARBA" id="ARBA00023242"/>
    </source>
</evidence>
<dbReference type="InterPro" id="IPR036236">
    <property type="entry name" value="Znf_C2H2_sf"/>
</dbReference>
<feature type="region of interest" description="Disordered" evidence="9">
    <location>
        <begin position="163"/>
        <end position="183"/>
    </location>
</feature>
<dbReference type="PANTHER" id="PTHR45801:SF117">
    <property type="entry name" value="OS07G0417400 PROTEIN"/>
    <property type="match status" value="1"/>
</dbReference>